<dbReference type="EMBL" id="QKRA01000016">
    <property type="protein sequence ID" value="RDL42683.1"/>
    <property type="molecule type" value="Genomic_DNA"/>
</dbReference>
<dbReference type="Pfam" id="PF11734">
    <property type="entry name" value="TilS_C"/>
    <property type="match status" value="1"/>
</dbReference>
<evidence type="ECO:0000256" key="6">
    <source>
        <dbReference type="ARBA" id="ARBA00022840"/>
    </source>
</evidence>
<evidence type="ECO:0000256" key="8">
    <source>
        <dbReference type="HAMAP-Rule" id="MF_01161"/>
    </source>
</evidence>
<keyword evidence="5 8" id="KW-0547">Nucleotide-binding</keyword>
<dbReference type="GO" id="GO:0005737">
    <property type="term" value="C:cytoplasm"/>
    <property type="evidence" value="ECO:0007669"/>
    <property type="project" value="UniProtKB-SubCell"/>
</dbReference>
<dbReference type="PANTHER" id="PTHR43033">
    <property type="entry name" value="TRNA(ILE)-LYSIDINE SYNTHASE-RELATED"/>
    <property type="match status" value="1"/>
</dbReference>
<dbReference type="SUPFAM" id="SSF52402">
    <property type="entry name" value="Adenine nucleotide alpha hydrolases-like"/>
    <property type="match status" value="1"/>
</dbReference>
<dbReference type="Pfam" id="PF01171">
    <property type="entry name" value="ATP_bind_3"/>
    <property type="match status" value="1"/>
</dbReference>
<evidence type="ECO:0000256" key="1">
    <source>
        <dbReference type="ARBA" id="ARBA00004496"/>
    </source>
</evidence>
<evidence type="ECO:0000256" key="2">
    <source>
        <dbReference type="ARBA" id="ARBA00022490"/>
    </source>
</evidence>
<evidence type="ECO:0000256" key="5">
    <source>
        <dbReference type="ARBA" id="ARBA00022741"/>
    </source>
</evidence>
<dbReference type="NCBIfam" id="TIGR02433">
    <property type="entry name" value="lysidine_TilS_C"/>
    <property type="match status" value="1"/>
</dbReference>
<dbReference type="InterPro" id="IPR014729">
    <property type="entry name" value="Rossmann-like_a/b/a_fold"/>
</dbReference>
<dbReference type="HAMAP" id="MF_01161">
    <property type="entry name" value="tRNA_Ile_lys_synt"/>
    <property type="match status" value="1"/>
</dbReference>
<dbReference type="GO" id="GO:0006400">
    <property type="term" value="P:tRNA modification"/>
    <property type="evidence" value="ECO:0007669"/>
    <property type="project" value="UniProtKB-UniRule"/>
</dbReference>
<accession>A0A370U4L0</accession>
<evidence type="ECO:0000313" key="11">
    <source>
        <dbReference type="Proteomes" id="UP000254326"/>
    </source>
</evidence>
<feature type="binding site" evidence="8">
    <location>
        <begin position="28"/>
        <end position="33"/>
    </location>
    <ligand>
        <name>ATP</name>
        <dbReference type="ChEBI" id="CHEBI:30616"/>
    </ligand>
</feature>
<dbReference type="InterPro" id="IPR012795">
    <property type="entry name" value="tRNA_Ile_lys_synt_N"/>
</dbReference>
<dbReference type="CDD" id="cd01992">
    <property type="entry name" value="TilS_N"/>
    <property type="match status" value="1"/>
</dbReference>
<comment type="subcellular location">
    <subcellularLocation>
        <location evidence="1 8">Cytoplasm</location>
    </subcellularLocation>
</comment>
<name>A0A370U4L0_9GAMM</name>
<proteinExistence type="inferred from homology"/>
<dbReference type="InterPro" id="IPR012796">
    <property type="entry name" value="Lysidine-tRNA-synth_C"/>
</dbReference>
<evidence type="ECO:0000256" key="3">
    <source>
        <dbReference type="ARBA" id="ARBA00022598"/>
    </source>
</evidence>
<dbReference type="AlphaFoldDB" id="A0A370U4L0"/>
<dbReference type="Proteomes" id="UP000254326">
    <property type="component" value="Unassembled WGS sequence"/>
</dbReference>
<comment type="similarity">
    <text evidence="8">Belongs to the tRNA(Ile)-lysidine synthase family.</text>
</comment>
<feature type="domain" description="Lysidine-tRNA(Ile) synthetase C-terminal" evidence="9">
    <location>
        <begin position="342"/>
        <end position="415"/>
    </location>
</feature>
<dbReference type="NCBIfam" id="TIGR02432">
    <property type="entry name" value="lysidine_TilS_N"/>
    <property type="match status" value="1"/>
</dbReference>
<comment type="caution">
    <text evidence="10">The sequence shown here is derived from an EMBL/GenBank/DDBJ whole genome shotgun (WGS) entry which is preliminary data.</text>
</comment>
<keyword evidence="2 8" id="KW-0963">Cytoplasm</keyword>
<sequence>MSEMMNVIDRSILKRHLGEGGKLLVAYSGGVDSHVLLHHFASNLPDSLRPFLEAIHVHHGLSANADVWVTHCKQQCEMLAIPLHIEHVEVSKNGSVEENARNARYQAFSKYVGEGDVLLQGHHANDQAETVLFRLERGAGTRGIQGIPVVREFNRGVIWRPLLEVSRQDIEQYAQYNNLKWVEDESNYTLAHRRNVLRHSVLQSWQAHNSNIAMAIASSATLIQKEMAVFDRLAHEALQEYLNSDGGLLLEKVVCPELEFWVSRFLRAHGVSLTAPQVMSVVKMFSSSSDKQPAYRGQDFRLARYADAIYVLPHTESPSTMVLEAGEWLHRKYDRLYSDHSLTVKARPEGETIKLSNGRHRPLKKWLQDQRIPAWWREQLPYLFDGTTLVAIADLWIDPNWHGTVMWYPNDKLPWPSTR</sequence>
<organism evidence="10 11">
    <name type="scientific">Marinomonas piezotolerans</name>
    <dbReference type="NCBI Taxonomy" id="2213058"/>
    <lineage>
        <taxon>Bacteria</taxon>
        <taxon>Pseudomonadati</taxon>
        <taxon>Pseudomonadota</taxon>
        <taxon>Gammaproteobacteria</taxon>
        <taxon>Oceanospirillales</taxon>
        <taxon>Oceanospirillaceae</taxon>
        <taxon>Marinomonas</taxon>
    </lineage>
</organism>
<dbReference type="GO" id="GO:0032267">
    <property type="term" value="F:tRNA(Ile)-lysidine synthase activity"/>
    <property type="evidence" value="ECO:0007669"/>
    <property type="project" value="UniProtKB-EC"/>
</dbReference>
<protein>
    <recommendedName>
        <fullName evidence="8">tRNA(Ile)-lysidine synthase</fullName>
        <ecNumber evidence="8">6.3.4.19</ecNumber>
    </recommendedName>
    <alternativeName>
        <fullName evidence="8">tRNA(Ile)-2-lysyl-cytidine synthase</fullName>
    </alternativeName>
    <alternativeName>
        <fullName evidence="8">tRNA(Ile)-lysidine synthetase</fullName>
    </alternativeName>
</protein>
<dbReference type="PANTHER" id="PTHR43033:SF1">
    <property type="entry name" value="TRNA(ILE)-LYSIDINE SYNTHASE-RELATED"/>
    <property type="match status" value="1"/>
</dbReference>
<dbReference type="GO" id="GO:0005524">
    <property type="term" value="F:ATP binding"/>
    <property type="evidence" value="ECO:0007669"/>
    <property type="project" value="UniProtKB-UniRule"/>
</dbReference>
<comment type="domain">
    <text evidence="8">The N-terminal region contains the highly conserved SGGXDS motif, predicted to be a P-loop motif involved in ATP binding.</text>
</comment>
<evidence type="ECO:0000256" key="4">
    <source>
        <dbReference type="ARBA" id="ARBA00022694"/>
    </source>
</evidence>
<dbReference type="SUPFAM" id="SSF56037">
    <property type="entry name" value="PheT/TilS domain"/>
    <property type="match status" value="1"/>
</dbReference>
<evidence type="ECO:0000256" key="7">
    <source>
        <dbReference type="ARBA" id="ARBA00048539"/>
    </source>
</evidence>
<comment type="catalytic activity">
    <reaction evidence="7 8">
        <text>cytidine(34) in tRNA(Ile2) + L-lysine + ATP = lysidine(34) in tRNA(Ile2) + AMP + diphosphate + H(+)</text>
        <dbReference type="Rhea" id="RHEA:43744"/>
        <dbReference type="Rhea" id="RHEA-COMP:10625"/>
        <dbReference type="Rhea" id="RHEA-COMP:10670"/>
        <dbReference type="ChEBI" id="CHEBI:15378"/>
        <dbReference type="ChEBI" id="CHEBI:30616"/>
        <dbReference type="ChEBI" id="CHEBI:32551"/>
        <dbReference type="ChEBI" id="CHEBI:33019"/>
        <dbReference type="ChEBI" id="CHEBI:82748"/>
        <dbReference type="ChEBI" id="CHEBI:83665"/>
        <dbReference type="ChEBI" id="CHEBI:456215"/>
        <dbReference type="EC" id="6.3.4.19"/>
    </reaction>
</comment>
<evidence type="ECO:0000313" key="10">
    <source>
        <dbReference type="EMBL" id="RDL42683.1"/>
    </source>
</evidence>
<keyword evidence="6 8" id="KW-0067">ATP-binding</keyword>
<dbReference type="Gene3D" id="3.40.50.620">
    <property type="entry name" value="HUPs"/>
    <property type="match status" value="1"/>
</dbReference>
<reference evidence="10 11" key="1">
    <citation type="submission" date="2018-06" db="EMBL/GenBank/DDBJ databases">
        <title>Marinomonas sp. YLB-05 draft genome sequence.</title>
        <authorList>
            <person name="Yu L."/>
            <person name="Tang X."/>
        </authorList>
    </citation>
    <scope>NUCLEOTIDE SEQUENCE [LARGE SCALE GENOMIC DNA]</scope>
    <source>
        <strain evidence="10 11">YLB-05</strain>
    </source>
</reference>
<dbReference type="SMART" id="SM00977">
    <property type="entry name" value="TilS_C"/>
    <property type="match status" value="1"/>
</dbReference>
<keyword evidence="4 8" id="KW-0819">tRNA processing</keyword>
<keyword evidence="3 8" id="KW-0436">Ligase</keyword>
<keyword evidence="11" id="KW-1185">Reference proteome</keyword>
<dbReference type="EC" id="6.3.4.19" evidence="8"/>
<dbReference type="InterPro" id="IPR012094">
    <property type="entry name" value="tRNA_Ile_lys_synt"/>
</dbReference>
<gene>
    <name evidence="8 10" type="primary">tilS</name>
    <name evidence="10" type="ORF">DN730_18430</name>
</gene>
<dbReference type="InterPro" id="IPR011063">
    <property type="entry name" value="TilS/TtcA_N"/>
</dbReference>
<comment type="function">
    <text evidence="8">Ligates lysine onto the cytidine present at position 34 of the AUA codon-specific tRNA(Ile) that contains the anticodon CAU, in an ATP-dependent manner. Cytidine is converted to lysidine, thus changing the amino acid specificity of the tRNA from methionine to isoleucine.</text>
</comment>
<evidence type="ECO:0000259" key="9">
    <source>
        <dbReference type="SMART" id="SM00977"/>
    </source>
</evidence>